<dbReference type="STRING" id="488533.SAMN04487960_106185"/>
<dbReference type="RefSeq" id="WP_091813790.1">
    <property type="nucleotide sequence ID" value="NZ_FNNE01000006.1"/>
</dbReference>
<dbReference type="InterPro" id="IPR009078">
    <property type="entry name" value="Ferritin-like_SF"/>
</dbReference>
<dbReference type="SUPFAM" id="SSF47240">
    <property type="entry name" value="Ferritin-like"/>
    <property type="match status" value="1"/>
</dbReference>
<dbReference type="Proteomes" id="UP000199675">
    <property type="component" value="Unassembled WGS sequence"/>
</dbReference>
<sequence length="211" mass="23859">MTSALDAIHEFLPCRTPQRWIENALANQDLMLIDHAHCEKKAASTALSLMYRYVDNTSLLNKMSRLAREELRHFEQVLAIMKKRGVTYDHLTPSRYAAGLRKEVRAEDPGKLVDVLIVGAIIEARSCERFAALAPHLDDRLAEFYNSLLKSEARHYQDYLALAEQATREPIDDRIATFLAIEQALIETPDTEFRFHSGPVPAVAEGLQQGV</sequence>
<reference evidence="1 2" key="1">
    <citation type="submission" date="2016-10" db="EMBL/GenBank/DDBJ databases">
        <authorList>
            <person name="de Groot N.N."/>
        </authorList>
    </citation>
    <scope>NUCLEOTIDE SEQUENCE [LARGE SCALE GENOMIC DNA]</scope>
    <source>
        <strain evidence="1 2">CGMCC 1.7059</strain>
    </source>
</reference>
<dbReference type="OrthoDB" id="9802518at2"/>
<dbReference type="PANTHER" id="PTHR42637:SF1">
    <property type="entry name" value="TRNA 2-(METHYLSULFANYL)-N(6)-ISOPENTENYLADENOSINE(37) HYDROXYLASE"/>
    <property type="match status" value="1"/>
</dbReference>
<dbReference type="CDD" id="cd07910">
    <property type="entry name" value="MiaE"/>
    <property type="match status" value="1"/>
</dbReference>
<dbReference type="GO" id="GO:0006400">
    <property type="term" value="P:tRNA modification"/>
    <property type="evidence" value="ECO:0007669"/>
    <property type="project" value="InterPro"/>
</dbReference>
<dbReference type="InterPro" id="IPR010386">
    <property type="entry name" value="tRNA-Hydrxlase_MiaE"/>
</dbReference>
<dbReference type="Gene3D" id="1.20.1260.10">
    <property type="match status" value="1"/>
</dbReference>
<dbReference type="GO" id="GO:0045301">
    <property type="term" value="F:tRNA 2-(methylsulfanyl)-N(6)-isopentenyladenosine(37) hydroxylase activity"/>
    <property type="evidence" value="ECO:0007669"/>
    <property type="project" value="InterPro"/>
</dbReference>
<accession>A0A1H2Z4S5</accession>
<name>A0A1H2Z4S5_9GAMM</name>
<dbReference type="AlphaFoldDB" id="A0A1H2Z4S5"/>
<gene>
    <name evidence="1" type="ORF">SAMN04487960_106185</name>
</gene>
<dbReference type="PIRSF" id="PIRSF020736">
    <property type="entry name" value="MiaE"/>
    <property type="match status" value="1"/>
</dbReference>
<proteinExistence type="predicted"/>
<dbReference type="InterPro" id="IPR012347">
    <property type="entry name" value="Ferritin-like"/>
</dbReference>
<evidence type="ECO:0000313" key="1">
    <source>
        <dbReference type="EMBL" id="SDX12331.1"/>
    </source>
</evidence>
<evidence type="ECO:0000313" key="2">
    <source>
        <dbReference type="Proteomes" id="UP000199675"/>
    </source>
</evidence>
<protein>
    <submittedName>
        <fullName evidence="1">tRNA-(Ms[2]io[6]A)-hydroxylase</fullName>
    </submittedName>
</protein>
<keyword evidence="2" id="KW-1185">Reference proteome</keyword>
<dbReference type="PANTHER" id="PTHR42637">
    <property type="entry name" value="TRNA-(MS[2]IO[6]A)-HYDROXYLASE"/>
    <property type="match status" value="1"/>
</dbReference>
<organism evidence="1 2">
    <name type="scientific">Marinobacter mobilis</name>
    <dbReference type="NCBI Taxonomy" id="488533"/>
    <lineage>
        <taxon>Bacteria</taxon>
        <taxon>Pseudomonadati</taxon>
        <taxon>Pseudomonadota</taxon>
        <taxon>Gammaproteobacteria</taxon>
        <taxon>Pseudomonadales</taxon>
        <taxon>Marinobacteraceae</taxon>
        <taxon>Marinobacter</taxon>
    </lineage>
</organism>
<dbReference type="Pfam" id="PF06175">
    <property type="entry name" value="MiaE"/>
    <property type="match status" value="1"/>
</dbReference>
<dbReference type="EMBL" id="FNNE01000006">
    <property type="protein sequence ID" value="SDX12331.1"/>
    <property type="molecule type" value="Genomic_DNA"/>
</dbReference>